<dbReference type="EMBL" id="JAPWTK010000029">
    <property type="protein sequence ID" value="KAJ8956555.1"/>
    <property type="molecule type" value="Genomic_DNA"/>
</dbReference>
<accession>A0AAV8YYY4</accession>
<sequence>MDTSDFQSINPASFYGKRYKRLGTALDDIASTSQHNVNIVLIPPEVDTLTDEEDINEDECDVRDFPNDVPGEVEVHYDSDDDNIPLSEMIVQANQGPSNLPKKMRTGTEAEPTWSEHKINLEMKETHGYVDRINHVKEQINNKTPVEIFEKLFDNDIFEHIAKQSILYAAQKNNHQFTVTQDDLRIFIAILVLSGYHKLPRERLFWSLDEDVSIPCVSTAMSRNRFQEIKKYLHFADNSKLDKSDKLYKMRPMVTMLNKNFQQWGIFHPHLSIDEAMVKYYGHHSAKQFIRGKPVRFGYKEWMLCSSTGYCYNFDVYCGAKPSCIETEIKAKPTLPLGSRVVLELLECVTEPSDHTVFFDNYFTSYDILKTLREKGFRATGTARDNRIKNCPLPSKSEVNKKERGHFFHMYDKTNNLLFVKWKDNSIVTMATNYDTIEPLSKVKRWSSAQKKKLMYHSPTYFLDITRQWEVSIFLIKA</sequence>
<dbReference type="AlphaFoldDB" id="A0AAV8YYY4"/>
<dbReference type="Proteomes" id="UP001162162">
    <property type="component" value="Unassembled WGS sequence"/>
</dbReference>
<dbReference type="InterPro" id="IPR029526">
    <property type="entry name" value="PGBD"/>
</dbReference>
<evidence type="ECO:0000313" key="3">
    <source>
        <dbReference type="Proteomes" id="UP001162162"/>
    </source>
</evidence>
<evidence type="ECO:0000259" key="1">
    <source>
        <dbReference type="Pfam" id="PF13843"/>
    </source>
</evidence>
<dbReference type="GO" id="GO:0043565">
    <property type="term" value="F:sequence-specific DNA binding"/>
    <property type="evidence" value="ECO:0007669"/>
    <property type="project" value="TreeGrafter"/>
</dbReference>
<dbReference type="Pfam" id="PF13843">
    <property type="entry name" value="DDE_Tnp_1_7"/>
    <property type="match status" value="1"/>
</dbReference>
<comment type="caution">
    <text evidence="2">The sequence shown here is derived from an EMBL/GenBank/DDBJ whole genome shotgun (WGS) entry which is preliminary data.</text>
</comment>
<dbReference type="InterPro" id="IPR052638">
    <property type="entry name" value="PiggyBac_TE-derived"/>
</dbReference>
<feature type="domain" description="PiggyBac transposable element-derived protein" evidence="1">
    <location>
        <begin position="144"/>
        <end position="450"/>
    </location>
</feature>
<keyword evidence="3" id="KW-1185">Reference proteome</keyword>
<dbReference type="PANTHER" id="PTHR47055">
    <property type="entry name" value="DDE_TNP_1_7 DOMAIN-CONTAINING PROTEIN"/>
    <property type="match status" value="1"/>
</dbReference>
<protein>
    <recommendedName>
        <fullName evidence="1">PiggyBac transposable element-derived protein domain-containing protein</fullName>
    </recommendedName>
</protein>
<name>A0AAV8YYY4_9CUCU</name>
<proteinExistence type="predicted"/>
<dbReference type="PANTHER" id="PTHR47055:SF3">
    <property type="entry name" value="PHORBOL-ESTER_DAG-TYPE DOMAIN-CONTAINING PROTEIN"/>
    <property type="match status" value="1"/>
</dbReference>
<evidence type="ECO:0000313" key="2">
    <source>
        <dbReference type="EMBL" id="KAJ8956555.1"/>
    </source>
</evidence>
<reference evidence="2" key="1">
    <citation type="journal article" date="2023" name="Insect Mol. Biol.">
        <title>Genome sequencing provides insights into the evolution of gene families encoding plant cell wall-degrading enzymes in longhorned beetles.</title>
        <authorList>
            <person name="Shin N.R."/>
            <person name="Okamura Y."/>
            <person name="Kirsch R."/>
            <person name="Pauchet Y."/>
        </authorList>
    </citation>
    <scope>NUCLEOTIDE SEQUENCE</scope>
    <source>
        <strain evidence="2">AMC_N1</strain>
    </source>
</reference>
<organism evidence="2 3">
    <name type="scientific">Aromia moschata</name>
    <dbReference type="NCBI Taxonomy" id="1265417"/>
    <lineage>
        <taxon>Eukaryota</taxon>
        <taxon>Metazoa</taxon>
        <taxon>Ecdysozoa</taxon>
        <taxon>Arthropoda</taxon>
        <taxon>Hexapoda</taxon>
        <taxon>Insecta</taxon>
        <taxon>Pterygota</taxon>
        <taxon>Neoptera</taxon>
        <taxon>Endopterygota</taxon>
        <taxon>Coleoptera</taxon>
        <taxon>Polyphaga</taxon>
        <taxon>Cucujiformia</taxon>
        <taxon>Chrysomeloidea</taxon>
        <taxon>Cerambycidae</taxon>
        <taxon>Cerambycinae</taxon>
        <taxon>Callichromatini</taxon>
        <taxon>Aromia</taxon>
    </lineage>
</organism>
<gene>
    <name evidence="2" type="ORF">NQ318_019279</name>
</gene>